<feature type="transmembrane region" description="Helical" evidence="7">
    <location>
        <begin position="189"/>
        <end position="209"/>
    </location>
</feature>
<evidence type="ECO:0000256" key="6">
    <source>
        <dbReference type="ARBA" id="ARBA00023136"/>
    </source>
</evidence>
<accession>A0A8S3PZZ3</accession>
<organism evidence="8 9">
    <name type="scientific">Mytilus edulis</name>
    <name type="common">Blue mussel</name>
    <dbReference type="NCBI Taxonomy" id="6550"/>
    <lineage>
        <taxon>Eukaryota</taxon>
        <taxon>Metazoa</taxon>
        <taxon>Spiralia</taxon>
        <taxon>Lophotrochozoa</taxon>
        <taxon>Mollusca</taxon>
        <taxon>Bivalvia</taxon>
        <taxon>Autobranchia</taxon>
        <taxon>Pteriomorphia</taxon>
        <taxon>Mytilida</taxon>
        <taxon>Mytiloidea</taxon>
        <taxon>Mytilidae</taxon>
        <taxon>Mytilinae</taxon>
        <taxon>Mytilus</taxon>
    </lineage>
</organism>
<evidence type="ECO:0000256" key="3">
    <source>
        <dbReference type="ARBA" id="ARBA00022448"/>
    </source>
</evidence>
<feature type="transmembrane region" description="Helical" evidence="7">
    <location>
        <begin position="525"/>
        <end position="550"/>
    </location>
</feature>
<feature type="transmembrane region" description="Helical" evidence="7">
    <location>
        <begin position="67"/>
        <end position="86"/>
    </location>
</feature>
<feature type="transmembrane region" description="Helical" evidence="7">
    <location>
        <begin position="147"/>
        <end position="169"/>
    </location>
</feature>
<feature type="transmembrane region" description="Helical" evidence="7">
    <location>
        <begin position="106"/>
        <end position="126"/>
    </location>
</feature>
<reference evidence="8" key="1">
    <citation type="submission" date="2021-03" db="EMBL/GenBank/DDBJ databases">
        <authorList>
            <person name="Bekaert M."/>
        </authorList>
    </citation>
    <scope>NUCLEOTIDE SEQUENCE</scope>
</reference>
<keyword evidence="9" id="KW-1185">Reference proteome</keyword>
<dbReference type="AlphaFoldDB" id="A0A8S3PZZ3"/>
<feature type="transmembrane region" description="Helical" evidence="7">
    <location>
        <begin position="675"/>
        <end position="695"/>
    </location>
</feature>
<dbReference type="GO" id="GO:0005886">
    <property type="term" value="C:plasma membrane"/>
    <property type="evidence" value="ECO:0007669"/>
    <property type="project" value="TreeGrafter"/>
</dbReference>
<feature type="transmembrane region" description="Helical" evidence="7">
    <location>
        <begin position="499"/>
        <end position="519"/>
    </location>
</feature>
<dbReference type="Gene3D" id="1.20.1730.10">
    <property type="entry name" value="Sodium/glucose cotransporter"/>
    <property type="match status" value="1"/>
</dbReference>
<dbReference type="PROSITE" id="PS50283">
    <property type="entry name" value="NA_SOLUT_SYMP_3"/>
    <property type="match status" value="1"/>
</dbReference>
<protein>
    <submittedName>
        <fullName evidence="8">DUR3</fullName>
    </submittedName>
</protein>
<feature type="transmembrane region" description="Helical" evidence="7">
    <location>
        <begin position="596"/>
        <end position="617"/>
    </location>
</feature>
<comment type="subcellular location">
    <subcellularLocation>
        <location evidence="1">Membrane</location>
        <topology evidence="1">Multi-pass membrane protein</topology>
    </subcellularLocation>
</comment>
<name>A0A8S3PZZ3_MYTED</name>
<keyword evidence="4 7" id="KW-0812">Transmembrane</keyword>
<dbReference type="InterPro" id="IPR038377">
    <property type="entry name" value="Na/Glc_symporter_sf"/>
</dbReference>
<dbReference type="InterPro" id="IPR001734">
    <property type="entry name" value="Na/solute_symporter"/>
</dbReference>
<comment type="caution">
    <text evidence="8">The sequence shown here is derived from an EMBL/GenBank/DDBJ whole genome shotgun (WGS) entry which is preliminary data.</text>
</comment>
<dbReference type="Proteomes" id="UP000683360">
    <property type="component" value="Unassembled WGS sequence"/>
</dbReference>
<comment type="similarity">
    <text evidence="2">Belongs to the sodium:solute symporter (SSF) (TC 2.A.21) family.</text>
</comment>
<evidence type="ECO:0000256" key="5">
    <source>
        <dbReference type="ARBA" id="ARBA00022989"/>
    </source>
</evidence>
<feature type="transmembrane region" description="Helical" evidence="7">
    <location>
        <begin position="381"/>
        <end position="411"/>
    </location>
</feature>
<dbReference type="PANTHER" id="PTHR46154:SF4">
    <property type="entry name" value="UREA ACTIVE TRANSPORTER"/>
    <property type="match status" value="1"/>
</dbReference>
<evidence type="ECO:0000313" key="8">
    <source>
        <dbReference type="EMBL" id="CAG2189262.1"/>
    </source>
</evidence>
<dbReference type="GO" id="GO:0015204">
    <property type="term" value="F:urea transmembrane transporter activity"/>
    <property type="evidence" value="ECO:0007669"/>
    <property type="project" value="InterPro"/>
</dbReference>
<feature type="transmembrane region" description="Helical" evidence="7">
    <location>
        <begin position="322"/>
        <end position="345"/>
    </location>
</feature>
<feature type="transmembrane region" description="Helical" evidence="7">
    <location>
        <begin position="707"/>
        <end position="728"/>
    </location>
</feature>
<keyword evidence="5 7" id="KW-1133">Transmembrane helix</keyword>
<dbReference type="OrthoDB" id="6132759at2759"/>
<keyword evidence="6 7" id="KW-0472">Membrane</keyword>
<feature type="transmembrane region" description="Helical" evidence="7">
    <location>
        <begin position="216"/>
        <end position="233"/>
    </location>
</feature>
<evidence type="ECO:0000256" key="4">
    <source>
        <dbReference type="ARBA" id="ARBA00022692"/>
    </source>
</evidence>
<dbReference type="InterPro" id="IPR031155">
    <property type="entry name" value="DUR"/>
</dbReference>
<feature type="transmembrane region" description="Helical" evidence="7">
    <location>
        <begin position="285"/>
        <end position="302"/>
    </location>
</feature>
<proteinExistence type="inferred from homology"/>
<evidence type="ECO:0000256" key="2">
    <source>
        <dbReference type="ARBA" id="ARBA00006434"/>
    </source>
</evidence>
<evidence type="ECO:0000313" key="9">
    <source>
        <dbReference type="Proteomes" id="UP000683360"/>
    </source>
</evidence>
<evidence type="ECO:0000256" key="7">
    <source>
        <dbReference type="SAM" id="Phobius"/>
    </source>
</evidence>
<sequence length="750" mass="82550">MILKNLCIFLNRNCTYEDIPPVLEKYETACLMLLGFGGISLVLAVSYNYIRRNVYHEEKNVDRTFDAGGKVSTSLTAVTVASQLLWPGDLMQSATVTYKTGIAGPFWYTVGAAMNIAVFPVMSAHLKTKAPGAKTYPQIIQARHGKLAHIIYSIQALLVNMVIIASLVVAGTATIKSVTKDASDEFCTLVIATLFGCYSFIGGLGTTFYVSYFNTVSIYVCLTIIIVNIFYNSDNGYSFDSVYNKLTNATLMNKIVDGNLTNTKIVAGIDGNLENSYFTFVSETGMIYALVGLVLTSSITYCDQASWQSRIAAKPMQGVTGFFLAALMWFAIPSSIAVTTGMTFLSTVDEQGCFPLSEEQVEQGLVTPYIAKKVLGDMGSYLILIMVGMALMSTGAAEVMAVSSIIVYDIYAAHIAPFRRDMMYGLCILCGRIKSDDESHGNSPVNSHGCQCPEALTCEHCKEKETDVVCEDDKYVVHRKYLCPFHGRFRVYQDRLFNYKNWCILWISLAIVPLGLVVIETGIDLNWAMLTGSVFTIPGLPGLVLTIFWAKSTWLSVILGSLTGLVGGFTTLIAMASREEGGLDSFVRNTAMPHPVLAGGCASLFGSLIVNVLVSLCTHNIKTEEDRLLEWKKLRAIDNPLHPWTEFYREDLPEMAADQKPTKKQLSSIFKPAKYVSYIFGGIFLGIFVFIIPAVMTSLKIFSFDDFHVWTMSLHVWCFIMAAIIAVLTPVEEILQIVAALNGVQYGTDV</sequence>
<dbReference type="PANTHER" id="PTHR46154">
    <property type="match status" value="1"/>
</dbReference>
<evidence type="ECO:0000256" key="1">
    <source>
        <dbReference type="ARBA" id="ARBA00004141"/>
    </source>
</evidence>
<gene>
    <name evidence="8" type="ORF">MEDL_4659</name>
</gene>
<keyword evidence="3" id="KW-0813">Transport</keyword>
<feature type="transmembrane region" description="Helical" evidence="7">
    <location>
        <begin position="26"/>
        <end position="47"/>
    </location>
</feature>
<feature type="transmembrane region" description="Helical" evidence="7">
    <location>
        <begin position="557"/>
        <end position="576"/>
    </location>
</feature>
<dbReference type="EMBL" id="CAJPWZ010000288">
    <property type="protein sequence ID" value="CAG2189262.1"/>
    <property type="molecule type" value="Genomic_DNA"/>
</dbReference>